<evidence type="ECO:0000256" key="2">
    <source>
        <dbReference type="ARBA" id="ARBA00023125"/>
    </source>
</evidence>
<evidence type="ECO:0000256" key="3">
    <source>
        <dbReference type="ARBA" id="ARBA00023163"/>
    </source>
</evidence>
<comment type="caution">
    <text evidence="5">The sequence shown here is derived from an EMBL/GenBank/DDBJ whole genome shotgun (WGS) entry which is preliminary data.</text>
</comment>
<dbReference type="SMART" id="SM00342">
    <property type="entry name" value="HTH_ARAC"/>
    <property type="match status" value="1"/>
</dbReference>
<evidence type="ECO:0000259" key="4">
    <source>
        <dbReference type="PROSITE" id="PS01124"/>
    </source>
</evidence>
<accession>A0ABT3GZY3</accession>
<dbReference type="InterPro" id="IPR032687">
    <property type="entry name" value="AraC-type_N"/>
</dbReference>
<reference evidence="5 6" key="1">
    <citation type="submission" date="2022-10" db="EMBL/GenBank/DDBJ databases">
        <title>Pararhodobacter sp. nov., isolated from marine algae.</title>
        <authorList>
            <person name="Choi B.J."/>
            <person name="Kim J.M."/>
            <person name="Lee J.K."/>
            <person name="Choi D.G."/>
            <person name="Jeon C.O."/>
        </authorList>
    </citation>
    <scope>NUCLEOTIDE SEQUENCE [LARGE SCALE GENOMIC DNA]</scope>
    <source>
        <strain evidence="5 6">ZQ420</strain>
    </source>
</reference>
<keyword evidence="2" id="KW-0238">DNA-binding</keyword>
<name>A0ABT3GZY3_9RHOB</name>
<evidence type="ECO:0000313" key="6">
    <source>
        <dbReference type="Proteomes" id="UP001208938"/>
    </source>
</evidence>
<keyword evidence="6" id="KW-1185">Reference proteome</keyword>
<dbReference type="PROSITE" id="PS01124">
    <property type="entry name" value="HTH_ARAC_FAMILY_2"/>
    <property type="match status" value="1"/>
</dbReference>
<feature type="domain" description="HTH araC/xylS-type" evidence="4">
    <location>
        <begin position="236"/>
        <end position="338"/>
    </location>
</feature>
<dbReference type="Pfam" id="PF12833">
    <property type="entry name" value="HTH_18"/>
    <property type="match status" value="1"/>
</dbReference>
<dbReference type="PANTHER" id="PTHR47894">
    <property type="entry name" value="HTH-TYPE TRANSCRIPTIONAL REGULATOR GADX"/>
    <property type="match status" value="1"/>
</dbReference>
<dbReference type="EMBL" id="JAPDFL010000001">
    <property type="protein sequence ID" value="MCW1933058.1"/>
    <property type="molecule type" value="Genomic_DNA"/>
</dbReference>
<dbReference type="PANTHER" id="PTHR47894:SF4">
    <property type="entry name" value="HTH-TYPE TRANSCRIPTIONAL REGULATOR GADX"/>
    <property type="match status" value="1"/>
</dbReference>
<sequence>MPPEIARPRAEIRGTVLRQIFDECAVTDSVRHGLLGGYGLSDADIDGEDGAVPLAAYLEIFESLATHQRQPTLGLKLARRMGPDLAGAPGYLFLGAPDLGTAIDEFVRTVFAIQGATFLDFARTPTPMMSYFIVDQSLTSRRQDAEFSLAYMHQLICLFLGTPYAPVELTFEHARLAPLSSYERHFGCPVYFEQARNSLVMRPQDLTSKARRHDPRLASLLRHYLTMIRHTKDRPSRVTDQVDAVLAKIVGADPVTVADVAFRLGTTEHTLRRKLSAEGVSFRDLLRAKKVAVAMRQLEDTEFSILDIAQKLGYSDAAAFTRAFRAETGVSPSLHRKQVNRLRR</sequence>
<dbReference type="PRINTS" id="PR00032">
    <property type="entry name" value="HTHARAC"/>
</dbReference>
<dbReference type="InterPro" id="IPR018060">
    <property type="entry name" value="HTH_AraC"/>
</dbReference>
<protein>
    <submittedName>
        <fullName evidence="5">AraC family transcriptional regulator</fullName>
    </submittedName>
</protein>
<dbReference type="InterPro" id="IPR009057">
    <property type="entry name" value="Homeodomain-like_sf"/>
</dbReference>
<dbReference type="Proteomes" id="UP001208938">
    <property type="component" value="Unassembled WGS sequence"/>
</dbReference>
<keyword evidence="1" id="KW-0805">Transcription regulation</keyword>
<dbReference type="SUPFAM" id="SSF46689">
    <property type="entry name" value="Homeodomain-like"/>
    <property type="match status" value="1"/>
</dbReference>
<dbReference type="RefSeq" id="WP_264506007.1">
    <property type="nucleotide sequence ID" value="NZ_JAPDFL010000001.1"/>
</dbReference>
<evidence type="ECO:0000313" key="5">
    <source>
        <dbReference type="EMBL" id="MCW1933058.1"/>
    </source>
</evidence>
<dbReference type="InterPro" id="IPR018062">
    <property type="entry name" value="HTH_AraC-typ_CS"/>
</dbReference>
<keyword evidence="3" id="KW-0804">Transcription</keyword>
<dbReference type="Pfam" id="PF12625">
    <property type="entry name" value="Arabinose_bd"/>
    <property type="match status" value="1"/>
</dbReference>
<evidence type="ECO:0000256" key="1">
    <source>
        <dbReference type="ARBA" id="ARBA00023015"/>
    </source>
</evidence>
<dbReference type="PROSITE" id="PS00041">
    <property type="entry name" value="HTH_ARAC_FAMILY_1"/>
    <property type="match status" value="1"/>
</dbReference>
<proteinExistence type="predicted"/>
<dbReference type="InterPro" id="IPR020449">
    <property type="entry name" value="Tscrpt_reg_AraC-type_HTH"/>
</dbReference>
<gene>
    <name evidence="5" type="ORF">OKW52_12525</name>
</gene>
<organism evidence="5 6">
    <name type="scientific">Pararhodobacter zhoushanensis</name>
    <dbReference type="NCBI Taxonomy" id="2479545"/>
    <lineage>
        <taxon>Bacteria</taxon>
        <taxon>Pseudomonadati</taxon>
        <taxon>Pseudomonadota</taxon>
        <taxon>Alphaproteobacteria</taxon>
        <taxon>Rhodobacterales</taxon>
        <taxon>Paracoccaceae</taxon>
        <taxon>Pararhodobacter</taxon>
    </lineage>
</organism>
<dbReference type="Gene3D" id="1.10.10.60">
    <property type="entry name" value="Homeodomain-like"/>
    <property type="match status" value="1"/>
</dbReference>